<evidence type="ECO:0000313" key="3">
    <source>
        <dbReference type="Proteomes" id="UP000033096"/>
    </source>
</evidence>
<dbReference type="GeneID" id="24811896"/>
<dbReference type="EMBL" id="CP009520">
    <property type="protein sequence ID" value="AKB45626.1"/>
    <property type="molecule type" value="Genomic_DNA"/>
</dbReference>
<sequence>MNSGYEQIYENLIPKLSKCDFFEVAERLGLSLHPDGALSVNFLGREYEISSRGINPTDGKPFDVNNLSVLAYYSLSKGMGEPAFSYMPISNLAGTGITFSTNTKWMTDPLGKIFSGDYATFSETMCKLGGVFNGKLKSGGYSWLLKALPKILLQIVYYDGDDEFPCEVQVLFDKNASCFLEFECLAFLEGCLIRAMIMTTKTEDTTGWV</sequence>
<evidence type="ECO:0000259" key="1">
    <source>
        <dbReference type="Pfam" id="PF12654"/>
    </source>
</evidence>
<dbReference type="KEGG" id="mvc:MSVAZ_3357"/>
<name>A0A0E3LI94_9EURY</name>
<organism evidence="2 3">
    <name type="scientific">Methanosarcina vacuolata Z-761</name>
    <dbReference type="NCBI Taxonomy" id="1434123"/>
    <lineage>
        <taxon>Archaea</taxon>
        <taxon>Methanobacteriati</taxon>
        <taxon>Methanobacteriota</taxon>
        <taxon>Stenosarchaea group</taxon>
        <taxon>Methanomicrobia</taxon>
        <taxon>Methanosarcinales</taxon>
        <taxon>Methanosarcinaceae</taxon>
        <taxon>Methanosarcina</taxon>
    </lineage>
</organism>
<dbReference type="InterPro" id="IPR024264">
    <property type="entry name" value="DUF3786"/>
</dbReference>
<gene>
    <name evidence="2" type="ORF">MSVAZ_3357</name>
</gene>
<reference evidence="2 3" key="1">
    <citation type="submission" date="2014-07" db="EMBL/GenBank/DDBJ databases">
        <title>Methanogenic archaea and the global carbon cycle.</title>
        <authorList>
            <person name="Henriksen J.R."/>
            <person name="Luke J."/>
            <person name="Reinhart S."/>
            <person name="Benedict M.N."/>
            <person name="Youngblut N.D."/>
            <person name="Metcalf M.E."/>
            <person name="Whitaker R.J."/>
            <person name="Metcalf W.W."/>
        </authorList>
    </citation>
    <scope>NUCLEOTIDE SEQUENCE [LARGE SCALE GENOMIC DNA]</scope>
    <source>
        <strain evidence="2 3">Z-761</strain>
    </source>
</reference>
<dbReference type="Pfam" id="PF12654">
    <property type="entry name" value="DUF3786"/>
    <property type="match status" value="1"/>
</dbReference>
<keyword evidence="3" id="KW-1185">Reference proteome</keyword>
<proteinExistence type="predicted"/>
<evidence type="ECO:0000313" key="2">
    <source>
        <dbReference type="EMBL" id="AKB45626.1"/>
    </source>
</evidence>
<feature type="domain" description="DUF3786" evidence="1">
    <location>
        <begin position="20"/>
        <end position="194"/>
    </location>
</feature>
<dbReference type="Proteomes" id="UP000033096">
    <property type="component" value="Chromosome"/>
</dbReference>
<dbReference type="HOGENOM" id="CLU_106581_2_0_2"/>
<protein>
    <recommendedName>
        <fullName evidence="1">DUF3786 domain-containing protein</fullName>
    </recommendedName>
</protein>
<dbReference type="PATRIC" id="fig|1434123.4.peg.4119"/>
<dbReference type="RefSeq" id="WP_048123163.1">
    <property type="nucleotide sequence ID" value="NZ_CP009520.1"/>
</dbReference>
<dbReference type="STRING" id="1434123.MSVAZ_3357"/>
<dbReference type="AlphaFoldDB" id="A0A0E3LI94"/>
<accession>A0A0E3LI94</accession>